<dbReference type="OrthoDB" id="1107477at2759"/>
<gene>
    <name evidence="3" type="primary">LOC108862380</name>
</gene>
<evidence type="ECO:0000313" key="2">
    <source>
        <dbReference type="Proteomes" id="UP000504610"/>
    </source>
</evidence>
<dbReference type="KEGG" id="rsz:108862380"/>
<feature type="signal peptide" evidence="1">
    <location>
        <begin position="1"/>
        <end position="25"/>
    </location>
</feature>
<proteinExistence type="predicted"/>
<dbReference type="Proteomes" id="UP000504610">
    <property type="component" value="Chromosome 1"/>
</dbReference>
<keyword evidence="2" id="KW-1185">Reference proteome</keyword>
<sequence length="76" mass="8616">MSSSQFVIFCIILITLFPRREFVDGQVLGVGKEACKQIKCGEDNKLNCNCCVSNDGNQYRCYAKMEFCKEMCGIML</sequence>
<dbReference type="GeneID" id="108862380"/>
<feature type="chain" id="PRO_5040842815" evidence="1">
    <location>
        <begin position="26"/>
        <end position="76"/>
    </location>
</feature>
<dbReference type="AlphaFoldDB" id="A0A9W3BXK7"/>
<keyword evidence="1" id="KW-0732">Signal</keyword>
<evidence type="ECO:0000256" key="1">
    <source>
        <dbReference type="SAM" id="SignalP"/>
    </source>
</evidence>
<protein>
    <submittedName>
        <fullName evidence="3">EMBRYO SURROUNDING FACTOR 1-like protein 8</fullName>
    </submittedName>
</protein>
<reference evidence="2" key="1">
    <citation type="journal article" date="2019" name="Database">
        <title>The radish genome database (RadishGD): an integrated information resource for radish genomics.</title>
        <authorList>
            <person name="Yu H.J."/>
            <person name="Baek S."/>
            <person name="Lee Y.J."/>
            <person name="Cho A."/>
            <person name="Mun J.H."/>
        </authorList>
    </citation>
    <scope>NUCLEOTIDE SEQUENCE [LARGE SCALE GENOMIC DNA]</scope>
    <source>
        <strain evidence="2">cv. WK10039</strain>
    </source>
</reference>
<name>A0A9W3BXK7_RAPSA</name>
<accession>A0A9W3BXK7</accession>
<evidence type="ECO:0000313" key="3">
    <source>
        <dbReference type="RefSeq" id="XP_056843979.1"/>
    </source>
</evidence>
<organism evidence="2 3">
    <name type="scientific">Raphanus sativus</name>
    <name type="common">Radish</name>
    <name type="synonym">Raphanus raphanistrum var. sativus</name>
    <dbReference type="NCBI Taxonomy" id="3726"/>
    <lineage>
        <taxon>Eukaryota</taxon>
        <taxon>Viridiplantae</taxon>
        <taxon>Streptophyta</taxon>
        <taxon>Embryophyta</taxon>
        <taxon>Tracheophyta</taxon>
        <taxon>Spermatophyta</taxon>
        <taxon>Magnoliopsida</taxon>
        <taxon>eudicotyledons</taxon>
        <taxon>Gunneridae</taxon>
        <taxon>Pentapetalae</taxon>
        <taxon>rosids</taxon>
        <taxon>malvids</taxon>
        <taxon>Brassicales</taxon>
        <taxon>Brassicaceae</taxon>
        <taxon>Brassiceae</taxon>
        <taxon>Raphanus</taxon>
    </lineage>
</organism>
<reference evidence="3" key="2">
    <citation type="submission" date="2025-08" db="UniProtKB">
        <authorList>
            <consortium name="RefSeq"/>
        </authorList>
    </citation>
    <scope>IDENTIFICATION</scope>
    <source>
        <tissue evidence="3">Leaf</tissue>
    </source>
</reference>
<dbReference type="RefSeq" id="XP_056843979.1">
    <property type="nucleotide sequence ID" value="XM_056987999.1"/>
</dbReference>